<dbReference type="VEuPathDB" id="FungiDB:CH63R_14346"/>
<dbReference type="OrthoDB" id="300709at2759"/>
<evidence type="ECO:0000256" key="1">
    <source>
        <dbReference type="ARBA" id="ARBA00006328"/>
    </source>
</evidence>
<dbReference type="HOGENOM" id="CLU_2654367_0_0_1"/>
<dbReference type="AlphaFoldDB" id="H1VN61"/>
<feature type="domain" description="NmrA-like" evidence="3">
    <location>
        <begin position="4"/>
        <end position="75"/>
    </location>
</feature>
<dbReference type="Proteomes" id="UP000007174">
    <property type="component" value="Unassembled WGS sequence"/>
</dbReference>
<gene>
    <name evidence="4" type="ORF">CH063_11878</name>
    <name evidence="5" type="ORF">CH63R_14346</name>
</gene>
<evidence type="ECO:0000256" key="2">
    <source>
        <dbReference type="ARBA" id="ARBA00022857"/>
    </source>
</evidence>
<dbReference type="Pfam" id="PF05368">
    <property type="entry name" value="NmrA"/>
    <property type="match status" value="1"/>
</dbReference>
<proteinExistence type="inferred from homology"/>
<reference evidence="4" key="1">
    <citation type="submission" date="2011-12" db="EMBL/GenBank/DDBJ databases">
        <title>The genome sequence of Colletotrichum higginsianum IMI 34906.</title>
        <authorList>
            <person name="Ma L.-J."/>
            <person name="O'Connell R."/>
            <person name="van Themaat E.V.L."/>
            <person name="Stueber K."/>
            <person name="Young S.K."/>
            <person name="Zeng Q."/>
            <person name="Gargeya S."/>
            <person name="Fitzgerald M."/>
            <person name="Haas B."/>
            <person name="Abouelleil A."/>
            <person name="Alvarado L."/>
            <person name="Arachchi H.M."/>
            <person name="Berlin A."/>
            <person name="Chapman S.B."/>
            <person name="Gearin G."/>
            <person name="Goldberg J."/>
            <person name="Griggs A."/>
            <person name="Gujja S."/>
            <person name="Hansen M."/>
            <person name="Heiman D."/>
            <person name="Howarth C."/>
            <person name="Larimer J."/>
            <person name="Lui A."/>
            <person name="MacDonald P.J.P."/>
            <person name="McCowen C."/>
            <person name="Montmayeur A."/>
            <person name="Murphy C."/>
            <person name="Neiman D."/>
            <person name="Pearson M."/>
            <person name="Priest M."/>
            <person name="Roberts A."/>
            <person name="Saif S."/>
            <person name="Shea T."/>
            <person name="Sisk P."/>
            <person name="Stolte C."/>
            <person name="Sykes S."/>
            <person name="Wortman J."/>
            <person name="Nusbaum C."/>
            <person name="Birren B."/>
        </authorList>
    </citation>
    <scope>NUCLEOTIDE SEQUENCE</scope>
    <source>
        <strain evidence="4">IMI 349063</strain>
    </source>
</reference>
<dbReference type="KEGG" id="chig:CH63R_14346"/>
<evidence type="ECO:0000313" key="6">
    <source>
        <dbReference type="Proteomes" id="UP000007174"/>
    </source>
</evidence>
<dbReference type="Gene3D" id="3.40.50.720">
    <property type="entry name" value="NAD(P)-binding Rossmann-like Domain"/>
    <property type="match status" value="1"/>
</dbReference>
<evidence type="ECO:0000313" key="4">
    <source>
        <dbReference type="EMBL" id="CCF41665.1"/>
    </source>
</evidence>
<dbReference type="InterPro" id="IPR008030">
    <property type="entry name" value="NmrA-like"/>
</dbReference>
<evidence type="ECO:0000259" key="3">
    <source>
        <dbReference type="Pfam" id="PF05368"/>
    </source>
</evidence>
<accession>H1VN61</accession>
<dbReference type="SUPFAM" id="SSF51735">
    <property type="entry name" value="NAD(P)-binding Rossmann-fold domains"/>
    <property type="match status" value="1"/>
</dbReference>
<reference evidence="5" key="3">
    <citation type="submission" date="2016-02" db="EMBL/GenBank/DDBJ databases">
        <title>Resequencing and annotation of the Colletotrichum higginsianum genome.</title>
        <authorList>
            <person name="O'Connell R."/>
            <person name="Zambounis A."/>
            <person name="Thon M."/>
            <person name="Dallery J.-F."/>
        </authorList>
    </citation>
    <scope>NUCLEOTIDE SEQUENCE [LARGE SCALE GENOMIC DNA]</scope>
    <source>
        <strain evidence="5">IMI 349063</strain>
    </source>
</reference>
<keyword evidence="2" id="KW-0521">NADP</keyword>
<dbReference type="GeneID" id="28873427"/>
<sequence length="76" mass="8060">MAAKKEILVIGGTGAQGAPVVRALAESGRYTVRVLARKIESSRAKDLAALVNVALIQGQQTNQQDLHRAFRGVYGA</sequence>
<keyword evidence="7" id="KW-1185">Reference proteome</keyword>
<dbReference type="PANTHER" id="PTHR42748:SF14">
    <property type="entry name" value="SNOAL-LIKE DOMAIN-CONTAINING PROTEIN"/>
    <property type="match status" value="1"/>
</dbReference>
<organism evidence="4 6">
    <name type="scientific">Colletotrichum higginsianum (strain IMI 349063)</name>
    <name type="common">Crucifer anthracnose fungus</name>
    <dbReference type="NCBI Taxonomy" id="759273"/>
    <lineage>
        <taxon>Eukaryota</taxon>
        <taxon>Fungi</taxon>
        <taxon>Dikarya</taxon>
        <taxon>Ascomycota</taxon>
        <taxon>Pezizomycotina</taxon>
        <taxon>Sordariomycetes</taxon>
        <taxon>Hypocreomycetidae</taxon>
        <taxon>Glomerellales</taxon>
        <taxon>Glomerellaceae</taxon>
        <taxon>Colletotrichum</taxon>
        <taxon>Colletotrichum destructivum species complex</taxon>
    </lineage>
</organism>
<dbReference type="EMBL" id="LTAN01000010">
    <property type="protein sequence ID" value="OBR03120.1"/>
    <property type="molecule type" value="Genomic_DNA"/>
</dbReference>
<dbReference type="InterPro" id="IPR051164">
    <property type="entry name" value="NmrA-like_oxidored"/>
</dbReference>
<reference evidence="6" key="2">
    <citation type="journal article" date="2012" name="Nat. Genet.">
        <title>Lifestyle transitions in plant pathogenic Colletotrichum fungi deciphered by genome and transcriptome analyses.</title>
        <authorList>
            <person name="O'Connell R.J."/>
            <person name="Thon M.R."/>
            <person name="Hacquard S."/>
            <person name="Amyotte S.G."/>
            <person name="Kleemann J."/>
            <person name="Torres M.F."/>
            <person name="Damm U."/>
            <person name="Buiate E.A."/>
            <person name="Epstein L."/>
            <person name="Alkan N."/>
            <person name="Altmueller J."/>
            <person name="Alvarado-Balderrama L."/>
            <person name="Bauser C.A."/>
            <person name="Becker C."/>
            <person name="Birren B.W."/>
            <person name="Chen Z."/>
            <person name="Choi J."/>
            <person name="Crouch J.A."/>
            <person name="Duvick J.P."/>
            <person name="Farman M.A."/>
            <person name="Gan P."/>
            <person name="Heiman D."/>
            <person name="Henrissat B."/>
            <person name="Howard R.J."/>
            <person name="Kabbage M."/>
            <person name="Koch C."/>
            <person name="Kracher B."/>
            <person name="Kubo Y."/>
            <person name="Law A.D."/>
            <person name="Lebrun M.-H."/>
            <person name="Lee Y.-H."/>
            <person name="Miyara I."/>
            <person name="Moore N."/>
            <person name="Neumann U."/>
            <person name="Nordstroem K."/>
            <person name="Panaccione D.G."/>
            <person name="Panstruga R."/>
            <person name="Place M."/>
            <person name="Proctor R.H."/>
            <person name="Prusky D."/>
            <person name="Rech G."/>
            <person name="Reinhardt R."/>
            <person name="Rollins J.A."/>
            <person name="Rounsley S."/>
            <person name="Schardl C.L."/>
            <person name="Schwartz D.C."/>
            <person name="Shenoy N."/>
            <person name="Shirasu K."/>
            <person name="Sikhakolli U.R."/>
            <person name="Stueber K."/>
            <person name="Sukno S.A."/>
            <person name="Sweigard J.A."/>
            <person name="Takano Y."/>
            <person name="Takahara H."/>
            <person name="Trail F."/>
            <person name="van der Does H.C."/>
            <person name="Voll L.M."/>
            <person name="Will I."/>
            <person name="Young S."/>
            <person name="Zeng Q."/>
            <person name="Zhang J."/>
            <person name="Zhou S."/>
            <person name="Dickman M.B."/>
            <person name="Schulze-Lefert P."/>
            <person name="Ver Loren van Themaat E."/>
            <person name="Ma L.-J."/>
            <person name="Vaillancourt L.J."/>
        </authorList>
    </citation>
    <scope>NUCLEOTIDE SEQUENCE [LARGE SCALE GENOMIC DNA]</scope>
    <source>
        <strain evidence="6">IMI 349063</strain>
    </source>
</reference>
<dbReference type="Proteomes" id="UP000092177">
    <property type="component" value="Chromosome 10"/>
</dbReference>
<dbReference type="InterPro" id="IPR036291">
    <property type="entry name" value="NAD(P)-bd_dom_sf"/>
</dbReference>
<comment type="similarity">
    <text evidence="1">Belongs to the NmrA-type oxidoreductase family.</text>
</comment>
<dbReference type="GO" id="GO:0005634">
    <property type="term" value="C:nucleus"/>
    <property type="evidence" value="ECO:0007669"/>
    <property type="project" value="TreeGrafter"/>
</dbReference>
<evidence type="ECO:0000313" key="7">
    <source>
        <dbReference type="Proteomes" id="UP000092177"/>
    </source>
</evidence>
<name>H1VN61_COLHI</name>
<dbReference type="EMBL" id="CACQ02004843">
    <property type="protein sequence ID" value="CCF41665.1"/>
    <property type="molecule type" value="Genomic_DNA"/>
</dbReference>
<dbReference type="STRING" id="759273.H1VN61"/>
<dbReference type="PANTHER" id="PTHR42748">
    <property type="entry name" value="NITROGEN METABOLITE REPRESSION PROTEIN NMRA FAMILY MEMBER"/>
    <property type="match status" value="1"/>
</dbReference>
<protein>
    <submittedName>
        <fullName evidence="4">NmrA family protein</fullName>
    </submittedName>
</protein>
<dbReference type="RefSeq" id="XP_018151638.1">
    <property type="nucleotide sequence ID" value="XM_018309320.1"/>
</dbReference>
<evidence type="ECO:0000313" key="5">
    <source>
        <dbReference type="EMBL" id="OBR03120.1"/>
    </source>
</evidence>
<reference evidence="7" key="4">
    <citation type="journal article" date="2017" name="BMC Genomics">
        <title>Gapless genome assembly of Colletotrichum higginsianum reveals chromosome structure and association of transposable elements with secondary metabolite gene clusters.</title>
        <authorList>
            <person name="Dallery J.-F."/>
            <person name="Lapalu N."/>
            <person name="Zampounis A."/>
            <person name="Pigne S."/>
            <person name="Luyten I."/>
            <person name="Amselem J."/>
            <person name="Wittenberg A.H.J."/>
            <person name="Zhou S."/>
            <person name="de Queiroz M.V."/>
            <person name="Robin G.P."/>
            <person name="Auger A."/>
            <person name="Hainaut M."/>
            <person name="Henrissat B."/>
            <person name="Kim K.-T."/>
            <person name="Lee Y.-H."/>
            <person name="Lespinet O."/>
            <person name="Schwartz D.C."/>
            <person name="Thon M.R."/>
            <person name="O'Connell R.J."/>
        </authorList>
    </citation>
    <scope>NUCLEOTIDE SEQUENCE [LARGE SCALE GENOMIC DNA]</scope>
    <source>
        <strain evidence="7">IMI 349063</strain>
    </source>
</reference>